<evidence type="ECO:0000259" key="15">
    <source>
        <dbReference type="PROSITE" id="PS50909"/>
    </source>
</evidence>
<keyword evidence="7" id="KW-0653">Protein transport</keyword>
<feature type="transmembrane region" description="Helical" evidence="12">
    <location>
        <begin position="345"/>
        <end position="366"/>
    </location>
</feature>
<dbReference type="GO" id="GO:0035091">
    <property type="term" value="F:phosphatidylinositol binding"/>
    <property type="evidence" value="ECO:0007669"/>
    <property type="project" value="InterPro"/>
</dbReference>
<dbReference type="Pfam" id="PF02883">
    <property type="entry name" value="Alpha_adaptinC2"/>
    <property type="match status" value="1"/>
</dbReference>
<dbReference type="PROSITE" id="PS50180">
    <property type="entry name" value="GAE"/>
    <property type="match status" value="1"/>
</dbReference>
<dbReference type="InterPro" id="IPR038425">
    <property type="entry name" value="GAT_sf"/>
</dbReference>
<dbReference type="GO" id="GO:0034394">
    <property type="term" value="P:protein localization to cell surface"/>
    <property type="evidence" value="ECO:0007669"/>
    <property type="project" value="TreeGrafter"/>
</dbReference>
<dbReference type="Pfam" id="PF00790">
    <property type="entry name" value="VHS"/>
    <property type="match status" value="1"/>
</dbReference>
<dbReference type="SUPFAM" id="SSF49348">
    <property type="entry name" value="Clathrin adaptor appendage domain"/>
    <property type="match status" value="1"/>
</dbReference>
<evidence type="ECO:0000256" key="5">
    <source>
        <dbReference type="ARBA" id="ARBA00022753"/>
    </source>
</evidence>
<dbReference type="EMBL" id="JAAWVO010013387">
    <property type="protein sequence ID" value="MBN3313967.1"/>
    <property type="molecule type" value="Genomic_DNA"/>
</dbReference>
<comment type="subcellular location">
    <subcellularLocation>
        <location evidence="2">Early endosome membrane</location>
        <topology evidence="2">Peripheral membrane protein</topology>
    </subcellularLocation>
    <subcellularLocation>
        <location evidence="1">Golgi apparatus</location>
        <location evidence="1">trans-Golgi network membrane</location>
        <topology evidence="1">Peripheral membrane protein</topology>
    </subcellularLocation>
</comment>
<keyword evidence="4" id="KW-0813">Transport</keyword>
<evidence type="ECO:0000256" key="2">
    <source>
        <dbReference type="ARBA" id="ARBA00004220"/>
    </source>
</evidence>
<organism evidence="16 17">
    <name type="scientific">Atractosteus spatula</name>
    <name type="common">Alligator gar</name>
    <name type="synonym">Lepisosteus spatula</name>
    <dbReference type="NCBI Taxonomy" id="7917"/>
    <lineage>
        <taxon>Eukaryota</taxon>
        <taxon>Metazoa</taxon>
        <taxon>Chordata</taxon>
        <taxon>Craniata</taxon>
        <taxon>Vertebrata</taxon>
        <taxon>Euteleostomi</taxon>
        <taxon>Actinopterygii</taxon>
        <taxon>Neopterygii</taxon>
        <taxon>Holostei</taxon>
        <taxon>Semionotiformes</taxon>
        <taxon>Lepisosteidae</taxon>
        <taxon>Atractosteus</taxon>
    </lineage>
</organism>
<keyword evidence="9 12" id="KW-0472">Membrane</keyword>
<dbReference type="Gene3D" id="2.60.40.1230">
    <property type="match status" value="1"/>
</dbReference>
<keyword evidence="12" id="KW-1133">Transmembrane helix</keyword>
<proteinExistence type="inferred from homology"/>
<gene>
    <name evidence="16" type="primary">Gga1_1</name>
    <name evidence="16" type="ORF">GTO95_0012031</name>
</gene>
<feature type="region of interest" description="Disordered" evidence="11">
    <location>
        <begin position="513"/>
        <end position="537"/>
    </location>
</feature>
<keyword evidence="12" id="KW-0812">Transmembrane</keyword>
<dbReference type="Pfam" id="PF03127">
    <property type="entry name" value="GAT"/>
    <property type="match status" value="1"/>
</dbReference>
<dbReference type="GO" id="GO:0031267">
    <property type="term" value="F:small GTPase binding"/>
    <property type="evidence" value="ECO:0007669"/>
    <property type="project" value="InterPro"/>
</dbReference>
<reference evidence="16" key="1">
    <citation type="journal article" date="2021" name="Cell">
        <title>Tracing the genetic footprints of vertebrate landing in non-teleost ray-finned fishes.</title>
        <authorList>
            <person name="Bi X."/>
            <person name="Wang K."/>
            <person name="Yang L."/>
            <person name="Pan H."/>
            <person name="Jiang H."/>
            <person name="Wei Q."/>
            <person name="Fang M."/>
            <person name="Yu H."/>
            <person name="Zhu C."/>
            <person name="Cai Y."/>
            <person name="He Y."/>
            <person name="Gan X."/>
            <person name="Zeng H."/>
            <person name="Yu D."/>
            <person name="Zhu Y."/>
            <person name="Jiang H."/>
            <person name="Qiu Q."/>
            <person name="Yang H."/>
            <person name="Zhang Y.E."/>
            <person name="Wang W."/>
            <person name="Zhu M."/>
            <person name="He S."/>
            <person name="Zhang G."/>
        </authorList>
    </citation>
    <scope>NUCLEOTIDE SEQUENCE</scope>
    <source>
        <strain evidence="16">Allg_001</strain>
    </source>
</reference>
<dbReference type="GO" id="GO:0031901">
    <property type="term" value="C:early endosome membrane"/>
    <property type="evidence" value="ECO:0007669"/>
    <property type="project" value="UniProtKB-SubCell"/>
</dbReference>
<keyword evidence="6" id="KW-0832">Ubl conjugation</keyword>
<feature type="domain" description="GAT" evidence="15">
    <location>
        <begin position="163"/>
        <end position="290"/>
    </location>
</feature>
<sequence>MAADEGGETLESWLNKATNPSNERERWDCIQGFYESINKELEGPQIALRLLAHKIQSPQEKEALQALTVLEACMNNCGKRFHNEAGKFRFLNEYLGMCSAENVKSRVAEVLYGWTVWLPDEVKMKEAYHMLKKQGIIKKDPKLPDKIVMPPPAPRAQDSVFDDEDKSKLLEKLLTSKQPEDLQAANRLIKNTIKEKQEKMEKVSKRIATIEEVENNTKLLKELLESYRRQQLSSSDRDTMKDLYEKCEKLRPTLFRLASDTVDNDEALAEILQANDKLTLVVNSYQELVERKELNGNSLSEHSRVKVCVNFFTFLYQIFFSVDSLHGLDIMRTSLTLTLTVSQPLAIVSTIAGVIVLIGGVVHLSLARAHGHSTKVPVTHPQGPKEMKSYHLIDFNELNCSWQEESSSLSLLDEEFMLLGLNDPPVPQTSQQIHTTNSTDKHKWLNVLPFIHHLFCPFLSGVVSRFYLRGPFSFFHGLFQPLKEDAFSFQEQCGRFYDKVEKRKPASMLTARGCNVDSAPRGQGDHRTKSLTSEAQHSNWSVLHPRIPENQPIVNSGSHPCPGVQLQDMSFSDIFISLDSITPSNIPPLTAYDKNGLRVMLHFAKDAPVGRPDIVLIVISMLSTSPYPVKDIVFQAAVPKTMRVKLQSATGSELPAYNPILPPAVISQVMLLSNPQRGKVRLRYKLNFTHGTQKMSELGEVENFPDLSSWTGM</sequence>
<feature type="non-terminal residue" evidence="16">
    <location>
        <position position="713"/>
    </location>
</feature>
<evidence type="ECO:0000313" key="16">
    <source>
        <dbReference type="EMBL" id="MBN3313967.1"/>
    </source>
</evidence>
<protein>
    <submittedName>
        <fullName evidence="16">GGA1 protein</fullName>
    </submittedName>
</protein>
<dbReference type="CDD" id="cd14239">
    <property type="entry name" value="GAT_GGA1_GGA2"/>
    <property type="match status" value="1"/>
</dbReference>
<dbReference type="InterPro" id="IPR004152">
    <property type="entry name" value="GAT_dom"/>
</dbReference>
<evidence type="ECO:0000256" key="6">
    <source>
        <dbReference type="ARBA" id="ARBA00022843"/>
    </source>
</evidence>
<evidence type="ECO:0000256" key="11">
    <source>
        <dbReference type="SAM" id="MobiDB-lite"/>
    </source>
</evidence>
<feature type="region of interest" description="Disordered" evidence="11">
    <location>
        <begin position="142"/>
        <end position="161"/>
    </location>
</feature>
<dbReference type="Pfam" id="PF18308">
    <property type="entry name" value="GGA_N-GAT"/>
    <property type="match status" value="1"/>
</dbReference>
<keyword evidence="10" id="KW-0175">Coiled coil</keyword>
<dbReference type="PANTHER" id="PTHR45905:SF6">
    <property type="entry name" value="ADP-RIBOSYLATION FACTOR-BINDING PROTEIN GGA3"/>
    <property type="match status" value="1"/>
</dbReference>
<dbReference type="InterPro" id="IPR013041">
    <property type="entry name" value="Clathrin_app_Ig-like_sf"/>
</dbReference>
<feature type="coiled-coil region" evidence="10">
    <location>
        <begin position="182"/>
        <end position="230"/>
    </location>
</feature>
<keyword evidence="17" id="KW-1185">Reference proteome</keyword>
<dbReference type="InterPro" id="IPR008153">
    <property type="entry name" value="GAE_dom"/>
</dbReference>
<dbReference type="Gene3D" id="1.20.5.170">
    <property type="match status" value="1"/>
</dbReference>
<evidence type="ECO:0000256" key="4">
    <source>
        <dbReference type="ARBA" id="ARBA00022448"/>
    </source>
</evidence>
<comment type="similarity">
    <text evidence="3">Belongs to the GGA protein family.</text>
</comment>
<dbReference type="InterPro" id="IPR002014">
    <property type="entry name" value="VHS_dom"/>
</dbReference>
<evidence type="ECO:0000256" key="1">
    <source>
        <dbReference type="ARBA" id="ARBA00004150"/>
    </source>
</evidence>
<dbReference type="Gene3D" id="1.25.40.90">
    <property type="match status" value="1"/>
</dbReference>
<dbReference type="PROSITE" id="PS50909">
    <property type="entry name" value="GAT"/>
    <property type="match status" value="1"/>
</dbReference>
<dbReference type="GO" id="GO:0006886">
    <property type="term" value="P:intracellular protein transport"/>
    <property type="evidence" value="ECO:0007669"/>
    <property type="project" value="InterPro"/>
</dbReference>
<evidence type="ECO:0000256" key="12">
    <source>
        <dbReference type="SAM" id="Phobius"/>
    </source>
</evidence>
<evidence type="ECO:0000256" key="3">
    <source>
        <dbReference type="ARBA" id="ARBA00008099"/>
    </source>
</evidence>
<dbReference type="Gene3D" id="1.20.58.160">
    <property type="match status" value="1"/>
</dbReference>
<dbReference type="AlphaFoldDB" id="A0A8J7NIQ6"/>
<dbReference type="SMART" id="SM00288">
    <property type="entry name" value="VHS"/>
    <property type="match status" value="1"/>
</dbReference>
<dbReference type="Proteomes" id="UP000736164">
    <property type="component" value="Unassembled WGS sequence"/>
</dbReference>
<dbReference type="GO" id="GO:0043130">
    <property type="term" value="F:ubiquitin binding"/>
    <property type="evidence" value="ECO:0007669"/>
    <property type="project" value="InterPro"/>
</dbReference>
<name>A0A8J7NIQ6_ATRSP</name>
<feature type="non-terminal residue" evidence="16">
    <location>
        <position position="1"/>
    </location>
</feature>
<accession>A0A8J7NIQ6</accession>
<dbReference type="PROSITE" id="PS50179">
    <property type="entry name" value="VHS"/>
    <property type="match status" value="1"/>
</dbReference>
<dbReference type="InterPro" id="IPR008942">
    <property type="entry name" value="ENTH_VHS"/>
</dbReference>
<evidence type="ECO:0000313" key="17">
    <source>
        <dbReference type="Proteomes" id="UP000736164"/>
    </source>
</evidence>
<dbReference type="InterPro" id="IPR008152">
    <property type="entry name" value="Clathrin_a/b/g-adaptin_app_Ig"/>
</dbReference>
<evidence type="ECO:0000259" key="13">
    <source>
        <dbReference type="PROSITE" id="PS50179"/>
    </source>
</evidence>
<comment type="caution">
    <text evidence="16">The sequence shown here is derived from an EMBL/GenBank/DDBJ whole genome shotgun (WGS) entry which is preliminary data.</text>
</comment>
<evidence type="ECO:0000256" key="7">
    <source>
        <dbReference type="ARBA" id="ARBA00022927"/>
    </source>
</evidence>
<dbReference type="SUPFAM" id="SSF48464">
    <property type="entry name" value="ENTH/VHS domain"/>
    <property type="match status" value="1"/>
</dbReference>
<dbReference type="InterPro" id="IPR041198">
    <property type="entry name" value="GGA_N-GAT"/>
</dbReference>
<dbReference type="GO" id="GO:0006893">
    <property type="term" value="P:Golgi to plasma membrane transport"/>
    <property type="evidence" value="ECO:0007669"/>
    <property type="project" value="TreeGrafter"/>
</dbReference>
<evidence type="ECO:0000259" key="14">
    <source>
        <dbReference type="PROSITE" id="PS50180"/>
    </source>
</evidence>
<dbReference type="InterPro" id="IPR027422">
    <property type="entry name" value="GGA1-3"/>
</dbReference>
<evidence type="ECO:0000256" key="10">
    <source>
        <dbReference type="SAM" id="Coils"/>
    </source>
</evidence>
<keyword evidence="5" id="KW-0967">Endosome</keyword>
<dbReference type="PANTHER" id="PTHR45905">
    <property type="entry name" value="GOLGI-LOCALIZED, GAMMA-ADAPTIN EAR CONTAINING, ARF BINDING PROTEIN"/>
    <property type="match status" value="1"/>
</dbReference>
<evidence type="ECO:0000256" key="9">
    <source>
        <dbReference type="ARBA" id="ARBA00023136"/>
    </source>
</evidence>
<evidence type="ECO:0000256" key="8">
    <source>
        <dbReference type="ARBA" id="ARBA00023034"/>
    </source>
</evidence>
<feature type="domain" description="GAE" evidence="14">
    <location>
        <begin position="584"/>
        <end position="705"/>
    </location>
</feature>
<dbReference type="SUPFAM" id="SSF89009">
    <property type="entry name" value="GAT-like domain"/>
    <property type="match status" value="1"/>
</dbReference>
<keyword evidence="8" id="KW-0333">Golgi apparatus</keyword>
<dbReference type="GO" id="GO:0005802">
    <property type="term" value="C:trans-Golgi network"/>
    <property type="evidence" value="ECO:0007669"/>
    <property type="project" value="InterPro"/>
</dbReference>
<dbReference type="SMART" id="SM00809">
    <property type="entry name" value="Alpha_adaptinC2"/>
    <property type="match status" value="1"/>
</dbReference>
<feature type="domain" description="VHS" evidence="13">
    <location>
        <begin position="17"/>
        <end position="139"/>
    </location>
</feature>